<dbReference type="Gene3D" id="3.30.70.330">
    <property type="match status" value="1"/>
</dbReference>
<evidence type="ECO:0000313" key="7">
    <source>
        <dbReference type="Proteomes" id="UP001159364"/>
    </source>
</evidence>
<feature type="domain" description="RRM" evidence="5">
    <location>
        <begin position="110"/>
        <end position="196"/>
    </location>
</feature>
<keyword evidence="1" id="KW-0862">Zinc</keyword>
<reference evidence="6 7" key="1">
    <citation type="submission" date="2021-09" db="EMBL/GenBank/DDBJ databases">
        <title>Genomic insights and catalytic innovation underlie evolution of tropane alkaloids biosynthesis.</title>
        <authorList>
            <person name="Wang Y.-J."/>
            <person name="Tian T."/>
            <person name="Huang J.-P."/>
            <person name="Huang S.-X."/>
        </authorList>
    </citation>
    <scope>NUCLEOTIDE SEQUENCE [LARGE SCALE GENOMIC DNA]</scope>
    <source>
        <strain evidence="6">KIB-2018</strain>
        <tissue evidence="6">Leaf</tissue>
    </source>
</reference>
<comment type="caution">
    <text evidence="6">The sequence shown here is derived from an EMBL/GenBank/DDBJ whole genome shotgun (WGS) entry which is preliminary data.</text>
</comment>
<dbReference type="Pfam" id="PF00076">
    <property type="entry name" value="RRM_1"/>
    <property type="match status" value="1"/>
</dbReference>
<keyword evidence="7" id="KW-1185">Reference proteome</keyword>
<protein>
    <recommendedName>
        <fullName evidence="8">CCR4-NOT transcription complex subunit 4</fullName>
    </recommendedName>
</protein>
<dbReference type="Proteomes" id="UP001159364">
    <property type="component" value="Linkage Group LG09"/>
</dbReference>
<feature type="region of interest" description="Disordered" evidence="3">
    <location>
        <begin position="499"/>
        <end position="518"/>
    </location>
</feature>
<dbReference type="SUPFAM" id="SSF57850">
    <property type="entry name" value="RING/U-box"/>
    <property type="match status" value="1"/>
</dbReference>
<evidence type="ECO:0000256" key="2">
    <source>
        <dbReference type="PROSITE-ProRule" id="PRU00176"/>
    </source>
</evidence>
<accession>A0AAV8SPM0</accession>
<evidence type="ECO:0000256" key="1">
    <source>
        <dbReference type="PROSITE-ProRule" id="PRU00175"/>
    </source>
</evidence>
<proteinExistence type="predicted"/>
<dbReference type="InterPro" id="IPR001841">
    <property type="entry name" value="Znf_RING"/>
</dbReference>
<dbReference type="EMBL" id="JAIWQS010000009">
    <property type="protein sequence ID" value="KAJ8754227.1"/>
    <property type="molecule type" value="Genomic_DNA"/>
</dbReference>
<dbReference type="GO" id="GO:0008270">
    <property type="term" value="F:zinc ion binding"/>
    <property type="evidence" value="ECO:0007669"/>
    <property type="project" value="UniProtKB-KW"/>
</dbReference>
<name>A0AAV8SPM0_9ROSI</name>
<evidence type="ECO:0000256" key="3">
    <source>
        <dbReference type="SAM" id="MobiDB-lite"/>
    </source>
</evidence>
<dbReference type="InterPro" id="IPR039780">
    <property type="entry name" value="Mot2"/>
</dbReference>
<dbReference type="InterPro" id="IPR035979">
    <property type="entry name" value="RBD_domain_sf"/>
</dbReference>
<dbReference type="SMART" id="SM00360">
    <property type="entry name" value="RRM"/>
    <property type="match status" value="1"/>
</dbReference>
<dbReference type="InterPro" id="IPR003954">
    <property type="entry name" value="RRM_euk-type"/>
</dbReference>
<gene>
    <name evidence="6" type="ORF">K2173_002127</name>
</gene>
<dbReference type="InterPro" id="IPR039515">
    <property type="entry name" value="NOT4_mRING-HC-C4C4"/>
</dbReference>
<feature type="region of interest" description="Disordered" evidence="3">
    <location>
        <begin position="262"/>
        <end position="309"/>
    </location>
</feature>
<keyword evidence="1" id="KW-0479">Metal-binding</keyword>
<sequence>MSNKGVKTCPLCTEEMDMTDQQLKPCQCGYEICVWCWNHIMEMAEKDKIEGRCPACRTPYDEKRIVQAAANCERLMAELNLGKKSKPQKVKPKTSEGRIHLTNVRVIQRNLVYVIGLPLDLADEALLQQKEYFGQYGKVMKVSISRTSTGAIQNSSNNSCCVYITYSKEEEAVRCIQSVHSFVLEGKSLRACFGTTKYCHAWLKNMPCNIPDCLYLHDFGSEEDSFTKDDLVSAFTRSKIQQITGEANNFHRPPGNVLPPPANELTNRNMSSPIKLDSKILSNRTDRNPDSRSCMDNGTERSNEPPGTASWVMRASARLPPVTSLSAGGSSDHVSKTPNSAQGLRPKVKNFERFSDAKPTVITNESCGSGDDFLTPNNLIPCLPTSQDVAGDSLADNIPSNLTNPSGSLSPLKDERFGTCEVFQGLAPRLSSISVGGVTENECLSSVIVEYSSNHGSKESIQDIFSEPSTSTSPRGLTMVEDLLGFDDEKLKGFEGTGHPPCVSSSSSSNQNLKFSSHHPWQQGNDVGSSIVSACASAISVKDGAISCTVGNPILSNRFYDSQSHFLANCLPNNSSILSELDQEKYLGMGDNPVAFNDQKVASDNGEASIISSVLAMDGNAWEDLLTLPENLMKFLTKTHKQHESLNIPSLRKVQDCSQSRFSFAREDDFVNQVPGWKQFPENTITETRDKKDHFTSSNRNTIESTDFLGSHLHTSSFPVFQAPTSPPAGFVVPNTAISSGFPIHERLHCASLQSVNHGLQNSVPLMSNVDNFNYPQFTDPTIEGIGQRLHASRVNKMGFDMAPALSPSQHLQGHNVEFQVQMQQSVSAHQNPSFPDYFRSKISSPDDAYSITSPSFLGWSASDNPSLLAQLKAQQLRTLHASNGHWSDWNEVTSASDLGLSQQLAFAQGFDKSISVRDNLKYQMSSSSNLYHKGFAM</sequence>
<dbReference type="InterPro" id="IPR034261">
    <property type="entry name" value="CNOT4_RRM"/>
</dbReference>
<dbReference type="PROSITE" id="PS50102">
    <property type="entry name" value="RRM"/>
    <property type="match status" value="1"/>
</dbReference>
<feature type="domain" description="RING-type" evidence="4">
    <location>
        <begin position="9"/>
        <end position="57"/>
    </location>
</feature>
<feature type="region of interest" description="Disordered" evidence="3">
    <location>
        <begin position="321"/>
        <end position="345"/>
    </location>
</feature>
<evidence type="ECO:0000259" key="4">
    <source>
        <dbReference type="PROSITE" id="PS50089"/>
    </source>
</evidence>
<dbReference type="CDD" id="cd16618">
    <property type="entry name" value="mRING-HC-C4C4_CNOT4"/>
    <property type="match status" value="1"/>
</dbReference>
<dbReference type="GO" id="GO:0030014">
    <property type="term" value="C:CCR4-NOT complex"/>
    <property type="evidence" value="ECO:0007669"/>
    <property type="project" value="InterPro"/>
</dbReference>
<dbReference type="PANTHER" id="PTHR12603:SF22">
    <property type="entry name" value="TRANSCRIPTION FACTOR C2H2 FAMILY-RELATED"/>
    <property type="match status" value="1"/>
</dbReference>
<dbReference type="GO" id="GO:0004842">
    <property type="term" value="F:ubiquitin-protein transferase activity"/>
    <property type="evidence" value="ECO:0007669"/>
    <property type="project" value="InterPro"/>
</dbReference>
<dbReference type="GO" id="GO:0003723">
    <property type="term" value="F:RNA binding"/>
    <property type="evidence" value="ECO:0007669"/>
    <property type="project" value="UniProtKB-UniRule"/>
</dbReference>
<dbReference type="AlphaFoldDB" id="A0AAV8SPM0"/>
<dbReference type="PANTHER" id="PTHR12603">
    <property type="entry name" value="CCR4-NOT TRANSCRIPTION COMPLEX RELATED"/>
    <property type="match status" value="1"/>
</dbReference>
<dbReference type="SMART" id="SM00361">
    <property type="entry name" value="RRM_1"/>
    <property type="match status" value="1"/>
</dbReference>
<keyword evidence="2" id="KW-0694">RNA-binding</keyword>
<dbReference type="CDD" id="cd12438">
    <property type="entry name" value="RRM_CNOT4"/>
    <property type="match status" value="1"/>
</dbReference>
<evidence type="ECO:0008006" key="8">
    <source>
        <dbReference type="Google" id="ProtNLM"/>
    </source>
</evidence>
<dbReference type="Pfam" id="PF14570">
    <property type="entry name" value="zf-RING_4"/>
    <property type="match status" value="1"/>
</dbReference>
<dbReference type="GO" id="GO:0016567">
    <property type="term" value="P:protein ubiquitination"/>
    <property type="evidence" value="ECO:0007669"/>
    <property type="project" value="TreeGrafter"/>
</dbReference>
<dbReference type="InterPro" id="IPR000504">
    <property type="entry name" value="RRM_dom"/>
</dbReference>
<dbReference type="SUPFAM" id="SSF54928">
    <property type="entry name" value="RNA-binding domain, RBD"/>
    <property type="match status" value="1"/>
</dbReference>
<dbReference type="InterPro" id="IPR013083">
    <property type="entry name" value="Znf_RING/FYVE/PHD"/>
</dbReference>
<dbReference type="PROSITE" id="PS50089">
    <property type="entry name" value="ZF_RING_2"/>
    <property type="match status" value="1"/>
</dbReference>
<evidence type="ECO:0000313" key="6">
    <source>
        <dbReference type="EMBL" id="KAJ8754227.1"/>
    </source>
</evidence>
<dbReference type="InterPro" id="IPR012677">
    <property type="entry name" value="Nucleotide-bd_a/b_plait_sf"/>
</dbReference>
<dbReference type="FunFam" id="3.30.70.330:FF:000161">
    <property type="entry name" value="RNA binding (RRM/RBD/RNP motifs) family protein"/>
    <property type="match status" value="1"/>
</dbReference>
<keyword evidence="1" id="KW-0863">Zinc-finger</keyword>
<evidence type="ECO:0000259" key="5">
    <source>
        <dbReference type="PROSITE" id="PS50102"/>
    </source>
</evidence>
<organism evidence="6 7">
    <name type="scientific">Erythroxylum novogranatense</name>
    <dbReference type="NCBI Taxonomy" id="1862640"/>
    <lineage>
        <taxon>Eukaryota</taxon>
        <taxon>Viridiplantae</taxon>
        <taxon>Streptophyta</taxon>
        <taxon>Embryophyta</taxon>
        <taxon>Tracheophyta</taxon>
        <taxon>Spermatophyta</taxon>
        <taxon>Magnoliopsida</taxon>
        <taxon>eudicotyledons</taxon>
        <taxon>Gunneridae</taxon>
        <taxon>Pentapetalae</taxon>
        <taxon>rosids</taxon>
        <taxon>fabids</taxon>
        <taxon>Malpighiales</taxon>
        <taxon>Erythroxylaceae</taxon>
        <taxon>Erythroxylum</taxon>
    </lineage>
</organism>
<dbReference type="Gene3D" id="3.30.40.10">
    <property type="entry name" value="Zinc/RING finger domain, C3HC4 (zinc finger)"/>
    <property type="match status" value="1"/>
</dbReference>